<evidence type="ECO:0000259" key="13">
    <source>
        <dbReference type="Pfam" id="PF01435"/>
    </source>
</evidence>
<dbReference type="GO" id="GO:0046872">
    <property type="term" value="F:metal ion binding"/>
    <property type="evidence" value="ECO:0007669"/>
    <property type="project" value="UniProtKB-KW"/>
</dbReference>
<evidence type="ECO:0000256" key="7">
    <source>
        <dbReference type="ARBA" id="ARBA00022833"/>
    </source>
</evidence>
<dbReference type="GO" id="GO:0005886">
    <property type="term" value="C:plasma membrane"/>
    <property type="evidence" value="ECO:0007669"/>
    <property type="project" value="UniProtKB-SubCell"/>
</dbReference>
<feature type="transmembrane region" description="Helical" evidence="12">
    <location>
        <begin position="225"/>
        <end position="247"/>
    </location>
</feature>
<evidence type="ECO:0000256" key="1">
    <source>
        <dbReference type="ARBA" id="ARBA00004651"/>
    </source>
</evidence>
<proteinExistence type="inferred from homology"/>
<dbReference type="CDD" id="cd07339">
    <property type="entry name" value="M48B_HtpX_like"/>
    <property type="match status" value="1"/>
</dbReference>
<dbReference type="InterPro" id="IPR050083">
    <property type="entry name" value="HtpX_protease"/>
</dbReference>
<comment type="similarity">
    <text evidence="11">Belongs to the peptidase M48 family.</text>
</comment>
<keyword evidence="10 12" id="KW-0472">Membrane</keyword>
<feature type="transmembrane region" description="Helical" evidence="12">
    <location>
        <begin position="78"/>
        <end position="100"/>
    </location>
</feature>
<dbReference type="Pfam" id="PF01435">
    <property type="entry name" value="Peptidase_M48"/>
    <property type="match status" value="1"/>
</dbReference>
<evidence type="ECO:0000256" key="8">
    <source>
        <dbReference type="ARBA" id="ARBA00022989"/>
    </source>
</evidence>
<dbReference type="InterPro" id="IPR001915">
    <property type="entry name" value="Peptidase_M48"/>
</dbReference>
<dbReference type="Gene3D" id="3.30.2010.10">
    <property type="entry name" value="Metalloproteases ('zincins'), catalytic domain"/>
    <property type="match status" value="1"/>
</dbReference>
<dbReference type="AlphaFoldDB" id="A0A5P9JWE7"/>
<protein>
    <submittedName>
        <fullName evidence="14">M48 family metalloprotease</fullName>
    </submittedName>
</protein>
<name>A0A5P9JWE7_9HYPH</name>
<dbReference type="GO" id="GO:0004222">
    <property type="term" value="F:metalloendopeptidase activity"/>
    <property type="evidence" value="ECO:0007669"/>
    <property type="project" value="InterPro"/>
</dbReference>
<comment type="cofactor">
    <cofactor evidence="11">
        <name>Zn(2+)</name>
        <dbReference type="ChEBI" id="CHEBI:29105"/>
    </cofactor>
    <text evidence="11">Binds 1 zinc ion per subunit.</text>
</comment>
<feature type="transmembrane region" description="Helical" evidence="12">
    <location>
        <begin position="199"/>
        <end position="219"/>
    </location>
</feature>
<accession>A0A5P9JWE7</accession>
<keyword evidence="9 11" id="KW-0482">Metalloprotease</keyword>
<dbReference type="Proteomes" id="UP000325614">
    <property type="component" value="Chromosome"/>
</dbReference>
<reference evidence="14 15" key="1">
    <citation type="submission" date="2019-10" db="EMBL/GenBank/DDBJ databases">
        <title>Isolation, Identification of Microvirga thermotolerans HR1, a novel thermophilic bacterium and Comparative Genomics of the genus Microvirga.</title>
        <authorList>
            <person name="Li J."/>
            <person name="Zhang W."/>
            <person name="Lin M."/>
            <person name="Wang J."/>
        </authorList>
    </citation>
    <scope>NUCLEOTIDE SEQUENCE [LARGE SCALE GENOMIC DNA]</scope>
    <source>
        <strain evidence="14 15">HR1</strain>
    </source>
</reference>
<dbReference type="KEGG" id="mico:GDR74_12170"/>
<evidence type="ECO:0000256" key="11">
    <source>
        <dbReference type="RuleBase" id="RU003983"/>
    </source>
</evidence>
<evidence type="ECO:0000256" key="3">
    <source>
        <dbReference type="ARBA" id="ARBA00022670"/>
    </source>
</evidence>
<evidence type="ECO:0000256" key="12">
    <source>
        <dbReference type="SAM" id="Phobius"/>
    </source>
</evidence>
<keyword evidence="2" id="KW-1003">Cell membrane</keyword>
<feature type="transmembrane region" description="Helical" evidence="12">
    <location>
        <begin position="54"/>
        <end position="72"/>
    </location>
</feature>
<evidence type="ECO:0000313" key="15">
    <source>
        <dbReference type="Proteomes" id="UP000325614"/>
    </source>
</evidence>
<keyword evidence="4 12" id="KW-0812">Transmembrane</keyword>
<evidence type="ECO:0000256" key="5">
    <source>
        <dbReference type="ARBA" id="ARBA00022723"/>
    </source>
</evidence>
<sequence>MTLFHAARVTVTGSSCPWIQEREVLPISPEPAMISPLNERERLRHKRQNRIQSLLLIGGMAALLAACGWIVAGGEGVAWALFAGSISLLFTPYVSPWLTLRMYGAVPIRPHEMPALFQALALISDRAGLPQPPALFYVPSRMMTAFATGAQGEAAIAVTDGLLRHLTLRELAGVLAHEVSHIRNNDLGIMTLADVINRVTAAMSLAGVILLLASLPVLLVEGNAVLWLLVILLVFAPTLASLLQLALSRTREYDADLDAAGLTGDPLGLASALAKLERYEGGLLETLFLPGRRIPHPSLLRTHPDTRKRIGRLLALRVGPTEQELYPGPVILPSRLGPPHRRPHWRPTGLWY</sequence>
<evidence type="ECO:0000256" key="6">
    <source>
        <dbReference type="ARBA" id="ARBA00022801"/>
    </source>
</evidence>
<dbReference type="PANTHER" id="PTHR43221:SF1">
    <property type="entry name" value="PROTEASE HTPX"/>
    <property type="match status" value="1"/>
</dbReference>
<evidence type="ECO:0000256" key="10">
    <source>
        <dbReference type="ARBA" id="ARBA00023136"/>
    </source>
</evidence>
<keyword evidence="8 12" id="KW-1133">Transmembrane helix</keyword>
<dbReference type="EMBL" id="CP045423">
    <property type="protein sequence ID" value="QFU16917.1"/>
    <property type="molecule type" value="Genomic_DNA"/>
</dbReference>
<gene>
    <name evidence="14" type="ORF">GDR74_12170</name>
</gene>
<evidence type="ECO:0000256" key="9">
    <source>
        <dbReference type="ARBA" id="ARBA00023049"/>
    </source>
</evidence>
<keyword evidence="7 11" id="KW-0862">Zinc</keyword>
<keyword evidence="15" id="KW-1185">Reference proteome</keyword>
<evidence type="ECO:0000313" key="14">
    <source>
        <dbReference type="EMBL" id="QFU16917.1"/>
    </source>
</evidence>
<keyword evidence="6 11" id="KW-0378">Hydrolase</keyword>
<dbReference type="PANTHER" id="PTHR43221">
    <property type="entry name" value="PROTEASE HTPX"/>
    <property type="match status" value="1"/>
</dbReference>
<evidence type="ECO:0000256" key="2">
    <source>
        <dbReference type="ARBA" id="ARBA00022475"/>
    </source>
</evidence>
<keyword evidence="3 11" id="KW-0645">Protease</keyword>
<dbReference type="GO" id="GO:0006508">
    <property type="term" value="P:proteolysis"/>
    <property type="evidence" value="ECO:0007669"/>
    <property type="project" value="UniProtKB-KW"/>
</dbReference>
<keyword evidence="5" id="KW-0479">Metal-binding</keyword>
<comment type="subcellular location">
    <subcellularLocation>
        <location evidence="1">Cell membrane</location>
        <topology evidence="1">Multi-pass membrane protein</topology>
    </subcellularLocation>
</comment>
<evidence type="ECO:0000256" key="4">
    <source>
        <dbReference type="ARBA" id="ARBA00022692"/>
    </source>
</evidence>
<organism evidence="14 15">
    <name type="scientific">Microvirga thermotolerans</name>
    <dbReference type="NCBI Taxonomy" id="2651334"/>
    <lineage>
        <taxon>Bacteria</taxon>
        <taxon>Pseudomonadati</taxon>
        <taxon>Pseudomonadota</taxon>
        <taxon>Alphaproteobacteria</taxon>
        <taxon>Hyphomicrobiales</taxon>
        <taxon>Methylobacteriaceae</taxon>
        <taxon>Microvirga</taxon>
    </lineage>
</organism>
<feature type="domain" description="Peptidase M48" evidence="13">
    <location>
        <begin position="121"/>
        <end position="315"/>
    </location>
</feature>